<dbReference type="eggNOG" id="ENOG502SQD8">
    <property type="taxonomic scope" value="Eukaryota"/>
</dbReference>
<dbReference type="GeneID" id="19115854"/>
<dbReference type="EMBL" id="KB445560">
    <property type="protein sequence ID" value="EMC93651.1"/>
    <property type="molecule type" value="Genomic_DNA"/>
</dbReference>
<dbReference type="InterPro" id="IPR050723">
    <property type="entry name" value="CFA/CMAS"/>
</dbReference>
<evidence type="ECO:0000259" key="1">
    <source>
        <dbReference type="Pfam" id="PF13649"/>
    </source>
</evidence>
<proteinExistence type="predicted"/>
<dbReference type="OMA" id="GAMHWSG"/>
<reference evidence="2 3" key="1">
    <citation type="journal article" date="2012" name="PLoS Pathog.">
        <title>Diverse lifestyles and strategies of plant pathogenesis encoded in the genomes of eighteen Dothideomycetes fungi.</title>
        <authorList>
            <person name="Ohm R.A."/>
            <person name="Feau N."/>
            <person name="Henrissat B."/>
            <person name="Schoch C.L."/>
            <person name="Horwitz B.A."/>
            <person name="Barry K.W."/>
            <person name="Condon B.J."/>
            <person name="Copeland A.C."/>
            <person name="Dhillon B."/>
            <person name="Glaser F."/>
            <person name="Hesse C.N."/>
            <person name="Kosti I."/>
            <person name="LaButti K."/>
            <person name="Lindquist E.A."/>
            <person name="Lucas S."/>
            <person name="Salamov A.A."/>
            <person name="Bradshaw R.E."/>
            <person name="Ciuffetti L."/>
            <person name="Hamelin R.C."/>
            <person name="Kema G.H.J."/>
            <person name="Lawrence C."/>
            <person name="Scott J.A."/>
            <person name="Spatafora J.W."/>
            <person name="Turgeon B.G."/>
            <person name="de Wit P.J.G.M."/>
            <person name="Zhong S."/>
            <person name="Goodwin S.B."/>
            <person name="Grigoriev I.V."/>
        </authorList>
    </citation>
    <scope>NUCLEOTIDE SEQUENCE [LARGE SCALE GENOMIC DNA]</scope>
    <source>
        <strain evidence="2 3">UAMH 10762</strain>
    </source>
</reference>
<dbReference type="Proteomes" id="UP000011761">
    <property type="component" value="Unassembled WGS sequence"/>
</dbReference>
<dbReference type="InterPro" id="IPR041698">
    <property type="entry name" value="Methyltransf_25"/>
</dbReference>
<dbReference type="PANTHER" id="PTHR43667:SF2">
    <property type="entry name" value="FATTY ACID C-METHYL TRANSFERASE"/>
    <property type="match status" value="1"/>
</dbReference>
<dbReference type="HOGENOM" id="CLU_060397_2_0_1"/>
<protein>
    <recommendedName>
        <fullName evidence="1">Methyltransferase domain-containing protein</fullName>
    </recommendedName>
</protein>
<feature type="domain" description="Methyltransferase" evidence="1">
    <location>
        <begin position="52"/>
        <end position="152"/>
    </location>
</feature>
<dbReference type="RefSeq" id="XP_007679340.1">
    <property type="nucleotide sequence ID" value="XM_007681150.1"/>
</dbReference>
<name>M2MB03_BAUPA</name>
<dbReference type="PANTHER" id="PTHR43667">
    <property type="entry name" value="CYCLOPROPANE-FATTY-ACYL-PHOSPHOLIPID SYNTHASE"/>
    <property type="match status" value="1"/>
</dbReference>
<evidence type="ECO:0000313" key="3">
    <source>
        <dbReference type="Proteomes" id="UP000011761"/>
    </source>
</evidence>
<dbReference type="AlphaFoldDB" id="M2MB03"/>
<sequence length="200" mass="22392">QRLAADGYNQQAERYLEWLHAHKHPRLEMLQRLYHHLCLNPASGEGEAKLRVLELGCGAGDPVTLSLASNPDVKHVVANDISTTQIEMLRTRLAELGADVTAKVDVVESDMMALDLQPESFDAAVAFYSIIHLRREDQTELIGRLHRWLKAGKGVLLFCVPVRATEGEVEEDWLGMKAFWSSWGVDGSVRMVEEVGFEVV</sequence>
<feature type="non-terminal residue" evidence="2">
    <location>
        <position position="200"/>
    </location>
</feature>
<accession>M2MB03</accession>
<dbReference type="Gene3D" id="3.40.50.150">
    <property type="entry name" value="Vaccinia Virus protein VP39"/>
    <property type="match status" value="1"/>
</dbReference>
<gene>
    <name evidence="2" type="ORF">BAUCODRAFT_60626</name>
</gene>
<dbReference type="OrthoDB" id="540004at2759"/>
<feature type="non-terminal residue" evidence="2">
    <location>
        <position position="1"/>
    </location>
</feature>
<organism evidence="2 3">
    <name type="scientific">Baudoinia panamericana (strain UAMH 10762)</name>
    <name type="common">Angels' share fungus</name>
    <name type="synonym">Baudoinia compniacensis (strain UAMH 10762)</name>
    <dbReference type="NCBI Taxonomy" id="717646"/>
    <lineage>
        <taxon>Eukaryota</taxon>
        <taxon>Fungi</taxon>
        <taxon>Dikarya</taxon>
        <taxon>Ascomycota</taxon>
        <taxon>Pezizomycotina</taxon>
        <taxon>Dothideomycetes</taxon>
        <taxon>Dothideomycetidae</taxon>
        <taxon>Mycosphaerellales</taxon>
        <taxon>Teratosphaeriaceae</taxon>
        <taxon>Baudoinia</taxon>
    </lineage>
</organism>
<dbReference type="Pfam" id="PF13649">
    <property type="entry name" value="Methyltransf_25"/>
    <property type="match status" value="1"/>
</dbReference>
<keyword evidence="3" id="KW-1185">Reference proteome</keyword>
<dbReference type="KEGG" id="bcom:BAUCODRAFT_60626"/>
<dbReference type="InterPro" id="IPR029063">
    <property type="entry name" value="SAM-dependent_MTases_sf"/>
</dbReference>
<evidence type="ECO:0000313" key="2">
    <source>
        <dbReference type="EMBL" id="EMC93651.1"/>
    </source>
</evidence>
<dbReference type="SUPFAM" id="SSF53335">
    <property type="entry name" value="S-adenosyl-L-methionine-dependent methyltransferases"/>
    <property type="match status" value="1"/>
</dbReference>
<dbReference type="CDD" id="cd02440">
    <property type="entry name" value="AdoMet_MTases"/>
    <property type="match status" value="1"/>
</dbReference>